<comment type="subcellular location">
    <subcellularLocation>
        <location evidence="2">Secreted</location>
    </subcellularLocation>
</comment>
<evidence type="ECO:0000256" key="10">
    <source>
        <dbReference type="ARBA" id="ARBA00022737"/>
    </source>
</evidence>
<dbReference type="AlphaFoldDB" id="A0A3B3SIC8"/>
<feature type="repeat" description="Hemopexin" evidence="13">
    <location>
        <begin position="116"/>
        <end position="160"/>
    </location>
</feature>
<evidence type="ECO:0000256" key="7">
    <source>
        <dbReference type="ARBA" id="ARBA00022617"/>
    </source>
</evidence>
<dbReference type="Gene3D" id="2.110.10.10">
    <property type="entry name" value="Hemopexin-like domain"/>
    <property type="match status" value="2"/>
</dbReference>
<accession>A0A3B3SIC8</accession>
<evidence type="ECO:0000256" key="5">
    <source>
        <dbReference type="ARBA" id="ARBA00022448"/>
    </source>
</evidence>
<reference evidence="14" key="2">
    <citation type="submission" date="2025-09" db="UniProtKB">
        <authorList>
            <consortium name="Ensembl"/>
        </authorList>
    </citation>
    <scope>IDENTIFICATION</scope>
</reference>
<comment type="function">
    <text evidence="1">Binds heme and transports it to the liver for breakdown and iron recovery, after which the free hemopexin returns to the circulation.</text>
</comment>
<dbReference type="PANTHER" id="PTHR22917">
    <property type="entry name" value="HEMOPEXIN DOMAIN-CONTAINING PROTEIN"/>
    <property type="match status" value="1"/>
</dbReference>
<evidence type="ECO:0000256" key="2">
    <source>
        <dbReference type="ARBA" id="ARBA00004613"/>
    </source>
</evidence>
<keyword evidence="7" id="KW-0349">Heme</keyword>
<dbReference type="InterPro" id="IPR000585">
    <property type="entry name" value="Hemopexin-like_dom"/>
</dbReference>
<evidence type="ECO:0000256" key="4">
    <source>
        <dbReference type="ARBA" id="ARBA00013632"/>
    </source>
</evidence>
<dbReference type="PROSITE" id="PS51642">
    <property type="entry name" value="HEMOPEXIN_2"/>
    <property type="match status" value="4"/>
</dbReference>
<feature type="repeat" description="Hemopexin" evidence="13">
    <location>
        <begin position="161"/>
        <end position="207"/>
    </location>
</feature>
<proteinExistence type="inferred from homology"/>
<dbReference type="InterPro" id="IPR018487">
    <property type="entry name" value="Hemopexin-like_repeat"/>
</dbReference>
<dbReference type="SUPFAM" id="SSF50923">
    <property type="entry name" value="Hemopexin-like domain"/>
    <property type="match status" value="2"/>
</dbReference>
<evidence type="ECO:0000256" key="8">
    <source>
        <dbReference type="ARBA" id="ARBA00022723"/>
    </source>
</evidence>
<keyword evidence="15" id="KW-1185">Reference proteome</keyword>
<protein>
    <recommendedName>
        <fullName evidence="4">Hemopexin</fullName>
    </recommendedName>
</protein>
<dbReference type="Proteomes" id="UP000261540">
    <property type="component" value="Unplaced"/>
</dbReference>
<reference evidence="14" key="1">
    <citation type="submission" date="2025-08" db="UniProtKB">
        <authorList>
            <consortium name="Ensembl"/>
        </authorList>
    </citation>
    <scope>IDENTIFICATION</scope>
</reference>
<dbReference type="GO" id="GO:0046872">
    <property type="term" value="F:metal ion binding"/>
    <property type="evidence" value="ECO:0007669"/>
    <property type="project" value="UniProtKB-KW"/>
</dbReference>
<evidence type="ECO:0000256" key="3">
    <source>
        <dbReference type="ARBA" id="ARBA00011072"/>
    </source>
</evidence>
<comment type="similarity">
    <text evidence="3">Belongs to the hemopexin family.</text>
</comment>
<dbReference type="GO" id="GO:0071391">
    <property type="term" value="P:cellular response to estrogen stimulus"/>
    <property type="evidence" value="ECO:0007669"/>
    <property type="project" value="Ensembl"/>
</dbReference>
<evidence type="ECO:0000256" key="9">
    <source>
        <dbReference type="ARBA" id="ARBA00022729"/>
    </source>
</evidence>
<feature type="repeat" description="Hemopexin" evidence="13">
    <location>
        <begin position="269"/>
        <end position="316"/>
    </location>
</feature>
<keyword evidence="12" id="KW-0325">Glycoprotein</keyword>
<evidence type="ECO:0000313" key="15">
    <source>
        <dbReference type="Proteomes" id="UP000261540"/>
    </source>
</evidence>
<keyword evidence="6" id="KW-0964">Secreted</keyword>
<dbReference type="InterPro" id="IPR051298">
    <property type="entry name" value="Heme_transport/Cell_adhesion"/>
</dbReference>
<keyword evidence="9" id="KW-0732">Signal</keyword>
<keyword evidence="8" id="KW-0479">Metal-binding</keyword>
<dbReference type="InterPro" id="IPR036375">
    <property type="entry name" value="Hemopexin-like_dom_sf"/>
</dbReference>
<dbReference type="GO" id="GO:0005615">
    <property type="term" value="C:extracellular space"/>
    <property type="evidence" value="ECO:0007669"/>
    <property type="project" value="TreeGrafter"/>
</dbReference>
<feature type="repeat" description="Hemopexin" evidence="13">
    <location>
        <begin position="52"/>
        <end position="115"/>
    </location>
</feature>
<evidence type="ECO:0000256" key="12">
    <source>
        <dbReference type="ARBA" id="ARBA00023180"/>
    </source>
</evidence>
<dbReference type="STRING" id="1676925.ENSPKIP00000030514"/>
<evidence type="ECO:0000256" key="1">
    <source>
        <dbReference type="ARBA" id="ARBA00002031"/>
    </source>
</evidence>
<evidence type="ECO:0000256" key="11">
    <source>
        <dbReference type="ARBA" id="ARBA00023004"/>
    </source>
</evidence>
<dbReference type="SMART" id="SM00120">
    <property type="entry name" value="HX"/>
    <property type="match status" value="5"/>
</dbReference>
<dbReference type="CDD" id="cd00094">
    <property type="entry name" value="HX"/>
    <property type="match status" value="1"/>
</dbReference>
<name>A0A3B3SIC8_9TELE</name>
<keyword evidence="5" id="KW-0813">Transport</keyword>
<sequence length="410" mass="47502">LDRCDGIEFDAITVDEKGIPYFFKGDHLWKGFYAHAELSNATFHELDDQHHLGHVDAAFRMHNPDRHKHHDHSDEHGDQYHDHVLFFMDDKVFIYDDHNLEKGFPKEIRGVFPGIPSHLDAAVECPKDECETDSVLFFKGDKVYHFEIEKKEAHEEDWAHLPNCTSAFRWLGHYYCFHGHEFTKFNPVTGKVTGNYPKDARDFFMKCPKFAKDSDHTEREKCSRVHLDDITSDDAGNIYAFRGHYYLHRAPDNKTWKAHPINDTWKEIHSDVDTVFSYNNNLYMIKGNQVYVYSTGEKQSLLDGYPKPVSEELGIKGHVDVAFVCNNAHVLYVIQGNKMHEVDLQSHPREKGTEYKLPFQHIDAGTCGSDGVKIMEGSYFYQYESPRLMATSRILPVKHTISVELFGCDH</sequence>
<evidence type="ECO:0000313" key="14">
    <source>
        <dbReference type="Ensembl" id="ENSPKIP00000030514.1"/>
    </source>
</evidence>
<keyword evidence="10" id="KW-0677">Repeat</keyword>
<dbReference type="Ensembl" id="ENSPKIT00000011335.1">
    <property type="protein sequence ID" value="ENSPKIP00000030514.1"/>
    <property type="gene ID" value="ENSPKIG00000011323.1"/>
</dbReference>
<organism evidence="14 15">
    <name type="scientific">Paramormyrops kingsleyae</name>
    <dbReference type="NCBI Taxonomy" id="1676925"/>
    <lineage>
        <taxon>Eukaryota</taxon>
        <taxon>Metazoa</taxon>
        <taxon>Chordata</taxon>
        <taxon>Craniata</taxon>
        <taxon>Vertebrata</taxon>
        <taxon>Euteleostomi</taxon>
        <taxon>Actinopterygii</taxon>
        <taxon>Neopterygii</taxon>
        <taxon>Teleostei</taxon>
        <taxon>Osteoglossocephala</taxon>
        <taxon>Osteoglossomorpha</taxon>
        <taxon>Osteoglossiformes</taxon>
        <taxon>Mormyridae</taxon>
        <taxon>Paramormyrops</taxon>
    </lineage>
</organism>
<dbReference type="PANTHER" id="PTHR22917:SF10">
    <property type="entry name" value="HEMOPEXIN"/>
    <property type="match status" value="1"/>
</dbReference>
<dbReference type="GeneTree" id="ENSGT00940000166972"/>
<dbReference type="FunFam" id="2.110.10.10:FF:000009">
    <property type="entry name" value="Hemopexin"/>
    <property type="match status" value="1"/>
</dbReference>
<keyword evidence="11" id="KW-0408">Iron</keyword>
<evidence type="ECO:0000256" key="13">
    <source>
        <dbReference type="PROSITE-ProRule" id="PRU01011"/>
    </source>
</evidence>
<evidence type="ECO:0000256" key="6">
    <source>
        <dbReference type="ARBA" id="ARBA00022525"/>
    </source>
</evidence>
<dbReference type="Pfam" id="PF00045">
    <property type="entry name" value="Hemopexin"/>
    <property type="match status" value="2"/>
</dbReference>